<reference evidence="9" key="3">
    <citation type="journal article" date="2017" name="J. Biotechnol.">
        <title>Complete genome sequence of Novosphingobium resinovorum SA1, a versatile xenobiotic-degrading bacterium capable of utilizing sulfanilic acid.</title>
        <authorList>
            <person name="Hegedus B."/>
            <person name="Kos P.B."/>
            <person name="Balint B."/>
            <person name="Maroti G."/>
            <person name="Gan H.M."/>
            <person name="Perei K."/>
            <person name="Rakhely G."/>
        </authorList>
    </citation>
    <scope>NUCLEOTIDE SEQUENCE [LARGE SCALE GENOMIC DNA]</scope>
    <source>
        <strain evidence="9">SA1</strain>
    </source>
</reference>
<dbReference type="EMBL" id="CP017078">
    <property type="protein sequence ID" value="AOR81041.1"/>
    <property type="molecule type" value="Genomic_DNA"/>
</dbReference>
<keyword evidence="9" id="KW-1185">Reference proteome</keyword>
<dbReference type="PROSITE" id="PS51755">
    <property type="entry name" value="OMPR_PHOB"/>
    <property type="match status" value="1"/>
</dbReference>
<dbReference type="InterPro" id="IPR016032">
    <property type="entry name" value="Sig_transdc_resp-reg_C-effctor"/>
</dbReference>
<proteinExistence type="predicted"/>
<dbReference type="InterPro" id="IPR001867">
    <property type="entry name" value="OmpR/PhoB-type_DNA-bd"/>
</dbReference>
<feature type="DNA-binding region" description="OmpR/PhoB-type" evidence="3">
    <location>
        <begin position="124"/>
        <end position="222"/>
    </location>
</feature>
<dbReference type="KEGG" id="nre:BES08_29550"/>
<dbReference type="GO" id="GO:0006355">
    <property type="term" value="P:regulation of DNA-templated transcription"/>
    <property type="evidence" value="ECO:0007669"/>
    <property type="project" value="InterPro"/>
</dbReference>
<dbReference type="InterPro" id="IPR011006">
    <property type="entry name" value="CheY-like_superfamily"/>
</dbReference>
<sequence length="226" mass="24921">MRILIIEDNRHLADLTAEGLTRRKFVCDCAYSAAEADLALGSAQYDALILDLGLPDGDGVHWIKKRRDAGLAVPVLMLTARSSLQQRVDGLDGGADDYVVKPVEADELAARIRALLRRPGARAAPVLEVGSLSYDTSAHRARYQGKAIDLSPRETSLLELLMREAGAVVRRSRIENALYSFRDEISPNAVDAAISRLRRRLEECGARNMLHTIKGLGYLLEDREPC</sequence>
<evidence type="ECO:0000256" key="1">
    <source>
        <dbReference type="ARBA" id="ARBA00023125"/>
    </source>
</evidence>
<dbReference type="OrthoDB" id="9802426at2"/>
<gene>
    <name evidence="6" type="ORF">BES08_29550</name>
    <name evidence="7" type="ORF">BV97_05321</name>
</gene>
<dbReference type="Gene3D" id="6.10.250.690">
    <property type="match status" value="1"/>
</dbReference>
<accession>A0A031J9U7</accession>
<evidence type="ECO:0000313" key="9">
    <source>
        <dbReference type="Proteomes" id="UP000094626"/>
    </source>
</evidence>
<geneLocation type="plasmid" evidence="6 9">
    <name>pSA3</name>
</geneLocation>
<dbReference type="Proteomes" id="UP000094626">
    <property type="component" value="Plasmid pSA3"/>
</dbReference>
<dbReference type="Proteomes" id="UP000024329">
    <property type="component" value="Unassembled WGS sequence"/>
</dbReference>
<organism evidence="7 8">
    <name type="scientific">Novosphingobium resinovorum</name>
    <dbReference type="NCBI Taxonomy" id="158500"/>
    <lineage>
        <taxon>Bacteria</taxon>
        <taxon>Pseudomonadati</taxon>
        <taxon>Pseudomonadota</taxon>
        <taxon>Alphaproteobacteria</taxon>
        <taxon>Sphingomonadales</taxon>
        <taxon>Sphingomonadaceae</taxon>
        <taxon>Novosphingobium</taxon>
    </lineage>
</organism>
<dbReference type="EMBL" id="JFYZ01000063">
    <property type="protein sequence ID" value="EZP70939.1"/>
    <property type="molecule type" value="Genomic_DNA"/>
</dbReference>
<dbReference type="GO" id="GO:0005829">
    <property type="term" value="C:cytosol"/>
    <property type="evidence" value="ECO:0007669"/>
    <property type="project" value="TreeGrafter"/>
</dbReference>
<dbReference type="Pfam" id="PF00072">
    <property type="entry name" value="Response_reg"/>
    <property type="match status" value="1"/>
</dbReference>
<dbReference type="InterPro" id="IPR039420">
    <property type="entry name" value="WalR-like"/>
</dbReference>
<reference evidence="7 8" key="1">
    <citation type="submission" date="2014-03" db="EMBL/GenBank/DDBJ databases">
        <title>Whole genome sequence of Novosphingobium resinovorum KF1.</title>
        <authorList>
            <person name="Gan H.M."/>
            <person name="Gan H.Y."/>
            <person name="Chew T.H."/>
            <person name="Savka M.A."/>
        </authorList>
    </citation>
    <scope>NUCLEOTIDE SEQUENCE [LARGE SCALE GENOMIC DNA]</scope>
    <source>
        <strain evidence="7 8">KF1</strain>
    </source>
</reference>
<dbReference type="InterPro" id="IPR001789">
    <property type="entry name" value="Sig_transdc_resp-reg_receiver"/>
</dbReference>
<dbReference type="Pfam" id="PF00486">
    <property type="entry name" value="Trans_reg_C"/>
    <property type="match status" value="1"/>
</dbReference>
<dbReference type="CDD" id="cd17624">
    <property type="entry name" value="REC_OmpR_PmrA-like"/>
    <property type="match status" value="1"/>
</dbReference>
<dbReference type="Gene3D" id="3.40.50.2300">
    <property type="match status" value="1"/>
</dbReference>
<dbReference type="SUPFAM" id="SSF46894">
    <property type="entry name" value="C-terminal effector domain of the bipartite response regulators"/>
    <property type="match status" value="1"/>
</dbReference>
<keyword evidence="1 3" id="KW-0238">DNA-binding</keyword>
<evidence type="ECO:0000313" key="6">
    <source>
        <dbReference type="EMBL" id="AOR81041.1"/>
    </source>
</evidence>
<dbReference type="GO" id="GO:0000976">
    <property type="term" value="F:transcription cis-regulatory region binding"/>
    <property type="evidence" value="ECO:0007669"/>
    <property type="project" value="TreeGrafter"/>
</dbReference>
<dbReference type="SMART" id="SM00862">
    <property type="entry name" value="Trans_reg_C"/>
    <property type="match status" value="1"/>
</dbReference>
<dbReference type="PROSITE" id="PS50110">
    <property type="entry name" value="RESPONSE_REGULATORY"/>
    <property type="match status" value="1"/>
</dbReference>
<name>A0A031J9U7_9SPHN</name>
<evidence type="ECO:0000256" key="3">
    <source>
        <dbReference type="PROSITE-ProRule" id="PRU01091"/>
    </source>
</evidence>
<dbReference type="GO" id="GO:0032993">
    <property type="term" value="C:protein-DNA complex"/>
    <property type="evidence" value="ECO:0007669"/>
    <property type="project" value="TreeGrafter"/>
</dbReference>
<dbReference type="RefSeq" id="WP_010338393.1">
    <property type="nucleotide sequence ID" value="NZ_CP017078.1"/>
</dbReference>
<feature type="domain" description="OmpR/PhoB-type" evidence="5">
    <location>
        <begin position="124"/>
        <end position="222"/>
    </location>
</feature>
<dbReference type="eggNOG" id="COG0745">
    <property type="taxonomic scope" value="Bacteria"/>
</dbReference>
<keyword evidence="2" id="KW-0597">Phosphoprotein</keyword>
<evidence type="ECO:0000313" key="7">
    <source>
        <dbReference type="EMBL" id="EZP70939.1"/>
    </source>
</evidence>
<dbReference type="GO" id="GO:0000156">
    <property type="term" value="F:phosphorelay response regulator activity"/>
    <property type="evidence" value="ECO:0007669"/>
    <property type="project" value="TreeGrafter"/>
</dbReference>
<dbReference type="PANTHER" id="PTHR48111:SF36">
    <property type="entry name" value="TRANSCRIPTIONAL REGULATORY PROTEIN CUTR"/>
    <property type="match status" value="1"/>
</dbReference>
<dbReference type="InterPro" id="IPR036388">
    <property type="entry name" value="WH-like_DNA-bd_sf"/>
</dbReference>
<dbReference type="AlphaFoldDB" id="A0A031J9U7"/>
<evidence type="ECO:0000259" key="5">
    <source>
        <dbReference type="PROSITE" id="PS51755"/>
    </source>
</evidence>
<dbReference type="PANTHER" id="PTHR48111">
    <property type="entry name" value="REGULATOR OF RPOS"/>
    <property type="match status" value="1"/>
</dbReference>
<dbReference type="SUPFAM" id="SSF52172">
    <property type="entry name" value="CheY-like"/>
    <property type="match status" value="1"/>
</dbReference>
<evidence type="ECO:0000259" key="4">
    <source>
        <dbReference type="PROSITE" id="PS50110"/>
    </source>
</evidence>
<feature type="domain" description="Response regulatory" evidence="4">
    <location>
        <begin position="2"/>
        <end position="116"/>
    </location>
</feature>
<dbReference type="Gene3D" id="1.10.10.10">
    <property type="entry name" value="Winged helix-like DNA-binding domain superfamily/Winged helix DNA-binding domain"/>
    <property type="match status" value="1"/>
</dbReference>
<protein>
    <submittedName>
        <fullName evidence="6">DNA-binding response regulator</fullName>
    </submittedName>
    <submittedName>
        <fullName evidence="7">OmpR family two-component system response regulator</fullName>
    </submittedName>
</protein>
<keyword evidence="6" id="KW-0614">Plasmid</keyword>
<evidence type="ECO:0000256" key="2">
    <source>
        <dbReference type="PROSITE-ProRule" id="PRU00169"/>
    </source>
</evidence>
<dbReference type="SMART" id="SM00448">
    <property type="entry name" value="REC"/>
    <property type="match status" value="1"/>
</dbReference>
<feature type="modified residue" description="4-aspartylphosphate" evidence="2">
    <location>
        <position position="51"/>
    </location>
</feature>
<evidence type="ECO:0000313" key="8">
    <source>
        <dbReference type="Proteomes" id="UP000024329"/>
    </source>
</evidence>
<reference evidence="6" key="2">
    <citation type="submission" date="2016-08" db="EMBL/GenBank/DDBJ databases">
        <authorList>
            <person name="Seilhamer J.J."/>
        </authorList>
    </citation>
    <scope>NUCLEOTIDE SEQUENCE [LARGE SCALE GENOMIC DNA]</scope>
    <source>
        <strain evidence="6">SA1</strain>
        <plasmid evidence="6">pSA3</plasmid>
    </source>
</reference>
<dbReference type="CDD" id="cd00383">
    <property type="entry name" value="trans_reg_C"/>
    <property type="match status" value="1"/>
</dbReference>